<name>A0A6B8VVJ4_9CORY</name>
<dbReference type="Gene3D" id="3.40.1490.10">
    <property type="entry name" value="Bit1"/>
    <property type="match status" value="1"/>
</dbReference>
<evidence type="ECO:0000256" key="2">
    <source>
        <dbReference type="ARBA" id="ARBA00022801"/>
    </source>
</evidence>
<dbReference type="Proteomes" id="UP000424462">
    <property type="component" value="Chromosome"/>
</dbReference>
<comment type="catalytic activity">
    <reaction evidence="3">
        <text>an N-acyl-L-alpha-aminoacyl-tRNA + H2O = an N-acyl-L-amino acid + a tRNA + H(+)</text>
        <dbReference type="Rhea" id="RHEA:54448"/>
        <dbReference type="Rhea" id="RHEA-COMP:10123"/>
        <dbReference type="Rhea" id="RHEA-COMP:13883"/>
        <dbReference type="ChEBI" id="CHEBI:15377"/>
        <dbReference type="ChEBI" id="CHEBI:15378"/>
        <dbReference type="ChEBI" id="CHEBI:59874"/>
        <dbReference type="ChEBI" id="CHEBI:78442"/>
        <dbReference type="ChEBI" id="CHEBI:138191"/>
        <dbReference type="EC" id="3.1.1.29"/>
    </reaction>
</comment>
<dbReference type="Pfam" id="PF01981">
    <property type="entry name" value="PTH2"/>
    <property type="match status" value="1"/>
</dbReference>
<dbReference type="InterPro" id="IPR002833">
    <property type="entry name" value="PTH2"/>
</dbReference>
<evidence type="ECO:0000313" key="4">
    <source>
        <dbReference type="EMBL" id="QGU08163.1"/>
    </source>
</evidence>
<dbReference type="EC" id="3.1.1.29" evidence="1"/>
<gene>
    <name evidence="4" type="ORF">COCCU_11260</name>
</gene>
<keyword evidence="5" id="KW-1185">Reference proteome</keyword>
<dbReference type="EMBL" id="CP046455">
    <property type="protein sequence ID" value="QGU08163.1"/>
    <property type="molecule type" value="Genomic_DNA"/>
</dbReference>
<organism evidence="4 5">
    <name type="scientific">Corynebacterium occultum</name>
    <dbReference type="NCBI Taxonomy" id="2675219"/>
    <lineage>
        <taxon>Bacteria</taxon>
        <taxon>Bacillati</taxon>
        <taxon>Actinomycetota</taxon>
        <taxon>Actinomycetes</taxon>
        <taxon>Mycobacteriales</taxon>
        <taxon>Corynebacteriaceae</taxon>
        <taxon>Corynebacterium</taxon>
    </lineage>
</organism>
<proteinExistence type="predicted"/>
<evidence type="ECO:0000313" key="5">
    <source>
        <dbReference type="Proteomes" id="UP000424462"/>
    </source>
</evidence>
<reference evidence="4 5" key="1">
    <citation type="submission" date="2019-11" db="EMBL/GenBank/DDBJ databases">
        <title>Complete genome sequence of Corynebacterium kalinowskii 1959, a novel Corynebacterium species isolated from soil of a small paddock in Vilsendorf, Germany.</title>
        <authorList>
            <person name="Schaffert L."/>
            <person name="Ruwe M."/>
            <person name="Milse J."/>
            <person name="Hanuschka K."/>
            <person name="Ortseifen V."/>
            <person name="Droste J."/>
            <person name="Brandt D."/>
            <person name="Schlueter L."/>
            <person name="Kutter Y."/>
            <person name="Vinke S."/>
            <person name="Viehoefer P."/>
            <person name="Jacob L."/>
            <person name="Luebke N.-C."/>
            <person name="Schulte-Berndt E."/>
            <person name="Hain C."/>
            <person name="Linder M."/>
            <person name="Schmidt P."/>
            <person name="Wollenschlaeger L."/>
            <person name="Luttermann T."/>
            <person name="Thieme E."/>
            <person name="Hassa J."/>
            <person name="Haak M."/>
            <person name="Wittchen M."/>
            <person name="Mentz A."/>
            <person name="Persicke M."/>
            <person name="Busche T."/>
            <person name="Ruckert C."/>
        </authorList>
    </citation>
    <scope>NUCLEOTIDE SEQUENCE [LARGE SCALE GENOMIC DNA]</scope>
    <source>
        <strain evidence="4 5">2039</strain>
    </source>
</reference>
<dbReference type="RefSeq" id="WP_156231572.1">
    <property type="nucleotide sequence ID" value="NZ_CP046455.1"/>
</dbReference>
<protein>
    <recommendedName>
        <fullName evidence="1">peptidyl-tRNA hydrolase</fullName>
        <ecNumber evidence="1">3.1.1.29</ecNumber>
    </recommendedName>
</protein>
<dbReference type="InterPro" id="IPR023476">
    <property type="entry name" value="Pep_tRNA_hydro_II_dom_sf"/>
</dbReference>
<evidence type="ECO:0000256" key="3">
    <source>
        <dbReference type="ARBA" id="ARBA00048707"/>
    </source>
</evidence>
<dbReference type="AlphaFoldDB" id="A0A6B8VVJ4"/>
<dbReference type="GO" id="GO:0004045">
    <property type="term" value="F:peptidyl-tRNA hydrolase activity"/>
    <property type="evidence" value="ECO:0007669"/>
    <property type="project" value="UniProtKB-EC"/>
</dbReference>
<keyword evidence="2 4" id="KW-0378">Hydrolase</keyword>
<accession>A0A6B8VVJ4</accession>
<evidence type="ECO:0000256" key="1">
    <source>
        <dbReference type="ARBA" id="ARBA00013260"/>
    </source>
</evidence>
<dbReference type="KEGG" id="cok:COCCU_11260"/>
<dbReference type="SUPFAM" id="SSF102462">
    <property type="entry name" value="Peptidyl-tRNA hydrolase II"/>
    <property type="match status" value="1"/>
</dbReference>
<sequence length="248" mass="27339">MIDEPQLKLAHSLLAARVSDRPRGEDPDRPETVQAMQIALHIPKATPPQRDELLEAAAVAVLKVCLDPRVSTDPEFRASLENWYDHLIRKVTRRARNKSWEMVQQLPGVTVEVGGAQARAFVPSAVSEVPPEIRKLQISGTELPATEPVEMPAHSGDLPRIYIDAGLAMTTGKAAAQVGHASMLLAAHRDFMWVRRWAERDFGLHVLEVDTALFHRLSEHPDAVAVHDAGFTEVAPNSKTVFALPGRI</sequence>